<reference evidence="2 4" key="3">
    <citation type="submission" date="2019-04" db="EMBL/GenBank/DDBJ databases">
        <title>Microbes associate with the intestines of laboratory mice.</title>
        <authorList>
            <person name="Navarre W."/>
            <person name="Wong E."/>
            <person name="Huang K."/>
            <person name="Tropini C."/>
            <person name="Ng K."/>
            <person name="Yu B."/>
        </authorList>
    </citation>
    <scope>NUCLEOTIDE SEQUENCE [LARGE SCALE GENOMIC DNA]</scope>
    <source>
        <strain evidence="2 4">NM06_A21</strain>
    </source>
</reference>
<dbReference type="OrthoDB" id="9791535at2"/>
<evidence type="ECO:0000313" key="2">
    <source>
        <dbReference type="EMBL" id="TGY69221.1"/>
    </source>
</evidence>
<evidence type="ECO:0000313" key="3">
    <source>
        <dbReference type="Proteomes" id="UP000186351"/>
    </source>
</evidence>
<dbReference type="AlphaFoldDB" id="A0A1B1SA37"/>
<proteinExistence type="predicted"/>
<dbReference type="GeneID" id="65536797"/>
<accession>A0A1Z2XII6</accession>
<dbReference type="InterPro" id="IPR010181">
    <property type="entry name" value="CGCAxxGCC_motif"/>
</dbReference>
<organism evidence="1 3">
    <name type="scientific">Muribaculum intestinale</name>
    <dbReference type="NCBI Taxonomy" id="1796646"/>
    <lineage>
        <taxon>Bacteria</taxon>
        <taxon>Pseudomonadati</taxon>
        <taxon>Bacteroidota</taxon>
        <taxon>Bacteroidia</taxon>
        <taxon>Bacteroidales</taxon>
        <taxon>Muribaculaceae</taxon>
        <taxon>Muribaculum</taxon>
    </lineage>
</organism>
<sequence>MKHTLESRLERARELRKQGYTCSQCVVMVFDDVHNLSEEAAAAVSIGLGGGVGGQHQACGTITGMAVVSGFMVAGNPAEKQKVYASIKDMCSRFAESNGSIVCGELLADRANRKPCMQYIEDSVAILHNAVEAVGN</sequence>
<name>A0A1B1SA37_9BACT</name>
<evidence type="ECO:0000313" key="4">
    <source>
        <dbReference type="Proteomes" id="UP000306630"/>
    </source>
</evidence>
<dbReference type="EMBL" id="SRYD01000078">
    <property type="protein sequence ID" value="TGY69221.1"/>
    <property type="molecule type" value="Genomic_DNA"/>
</dbReference>
<accession>A0A1B1SA37</accession>
<evidence type="ECO:0000313" key="1">
    <source>
        <dbReference type="EMBL" id="ANU63674.1"/>
    </source>
</evidence>
<dbReference type="EMBL" id="CP015402">
    <property type="protein sequence ID" value="ANU63674.1"/>
    <property type="molecule type" value="Genomic_DNA"/>
</dbReference>
<dbReference type="Proteomes" id="UP000306630">
    <property type="component" value="Unassembled WGS sequence"/>
</dbReference>
<dbReference type="RefSeq" id="WP_068960980.1">
    <property type="nucleotide sequence ID" value="NZ_CAJTAP010000022.1"/>
</dbReference>
<dbReference type="STRING" id="1796646.A4V02_07990"/>
<reference evidence="1" key="2">
    <citation type="submission" date="2017-04" db="EMBL/GenBank/DDBJ databases">
        <title>Complete Genome Sequences of Twelve Strains of a Stable Defined Moderately Diverse Mouse Microbiota 2 (sDMDMm2).</title>
        <authorList>
            <person name="Uchimura Y."/>
            <person name="Wyss M."/>
            <person name="Brugiroux S."/>
            <person name="Limenitakis J.P."/>
            <person name="Stecher B."/>
            <person name="McCoy K.D."/>
            <person name="Macpherson A.J."/>
        </authorList>
    </citation>
    <scope>NUCLEOTIDE SEQUENCE</scope>
    <source>
        <strain evidence="1">YL27</strain>
    </source>
</reference>
<dbReference type="Pfam" id="PF09719">
    <property type="entry name" value="C_GCAxxG_C_C"/>
    <property type="match status" value="1"/>
</dbReference>
<dbReference type="NCBIfam" id="TIGR01909">
    <property type="entry name" value="C_GCAxxG_C_C"/>
    <property type="match status" value="1"/>
</dbReference>
<dbReference type="Proteomes" id="UP000186351">
    <property type="component" value="Chromosome"/>
</dbReference>
<gene>
    <name evidence="1" type="ORF">A4V02_07990</name>
    <name evidence="2" type="ORF">E5333_14190</name>
</gene>
<reference evidence="3" key="1">
    <citation type="submission" date="2016-04" db="EMBL/GenBank/DDBJ databases">
        <title>Complete Genome Sequences of Twelve Strains of a Stable Defined Moderately Diverse Mouse Microbiota 2 (sDMDMm2).</title>
        <authorList>
            <person name="Uchimura Y."/>
            <person name="Wyss M."/>
            <person name="Brugiroux S."/>
            <person name="Limenitakis J.P."/>
            <person name="Stecher B."/>
            <person name="McCoy K.D."/>
            <person name="Macpherson A.J."/>
        </authorList>
    </citation>
    <scope>NUCLEOTIDE SEQUENCE [LARGE SCALE GENOMIC DNA]</scope>
    <source>
        <strain evidence="3">YL27</strain>
    </source>
</reference>
<dbReference type="KEGG" id="pary:A4V02_07990"/>
<keyword evidence="3" id="KW-1185">Reference proteome</keyword>
<protein>
    <submittedName>
        <fullName evidence="2">C_GCAxxG_C_C family protein</fullName>
    </submittedName>
</protein>